<dbReference type="Gramene" id="PGSC0003DMT400087114">
    <property type="protein sequence ID" value="PGSC0003DMT400087114"/>
    <property type="gene ID" value="PGSC0003DMG400036685"/>
</dbReference>
<reference evidence="4" key="2">
    <citation type="submission" date="2015-06" db="UniProtKB">
        <authorList>
            <consortium name="EnsemblPlants"/>
        </authorList>
    </citation>
    <scope>IDENTIFICATION</scope>
    <source>
        <strain evidence="4">DM1-3 516 R44</strain>
    </source>
</reference>
<dbReference type="EnsemblPlants" id="PGSC0003DMT400087114">
    <property type="protein sequence ID" value="PGSC0003DMT400087114"/>
    <property type="gene ID" value="PGSC0003DMG400036685"/>
</dbReference>
<feature type="compositionally biased region" description="Basic and acidic residues" evidence="2">
    <location>
        <begin position="1"/>
        <end position="15"/>
    </location>
</feature>
<evidence type="ECO:0000256" key="1">
    <source>
        <dbReference type="PROSITE-ProRule" id="PRU00047"/>
    </source>
</evidence>
<reference evidence="5" key="1">
    <citation type="journal article" date="2011" name="Nature">
        <title>Genome sequence and analysis of the tuber crop potato.</title>
        <authorList>
            <consortium name="The Potato Genome Sequencing Consortium"/>
        </authorList>
    </citation>
    <scope>NUCLEOTIDE SEQUENCE [LARGE SCALE GENOMIC DNA]</scope>
    <source>
        <strain evidence="5">cv. DM1-3 516 R44</strain>
    </source>
</reference>
<proteinExistence type="predicted"/>
<feature type="compositionally biased region" description="Polar residues" evidence="2">
    <location>
        <begin position="20"/>
        <end position="29"/>
    </location>
</feature>
<dbReference type="Proteomes" id="UP000011115">
    <property type="component" value="Unassembled WGS sequence"/>
</dbReference>
<dbReference type="InterPro" id="IPR001878">
    <property type="entry name" value="Znf_CCHC"/>
</dbReference>
<dbReference type="Gene3D" id="4.10.60.10">
    <property type="entry name" value="Zinc finger, CCHC-type"/>
    <property type="match status" value="1"/>
</dbReference>
<feature type="compositionally biased region" description="Polar residues" evidence="2">
    <location>
        <begin position="41"/>
        <end position="52"/>
    </location>
</feature>
<feature type="region of interest" description="Disordered" evidence="2">
    <location>
        <begin position="1"/>
        <end position="54"/>
    </location>
</feature>
<dbReference type="GO" id="GO:0008270">
    <property type="term" value="F:zinc ion binding"/>
    <property type="evidence" value="ECO:0007669"/>
    <property type="project" value="UniProtKB-KW"/>
</dbReference>
<dbReference type="Pfam" id="PF00098">
    <property type="entry name" value="zf-CCHC"/>
    <property type="match status" value="1"/>
</dbReference>
<evidence type="ECO:0000259" key="3">
    <source>
        <dbReference type="PROSITE" id="PS50158"/>
    </source>
</evidence>
<organism evidence="4 5">
    <name type="scientific">Solanum tuberosum</name>
    <name type="common">Potato</name>
    <dbReference type="NCBI Taxonomy" id="4113"/>
    <lineage>
        <taxon>Eukaryota</taxon>
        <taxon>Viridiplantae</taxon>
        <taxon>Streptophyta</taxon>
        <taxon>Embryophyta</taxon>
        <taxon>Tracheophyta</taxon>
        <taxon>Spermatophyta</taxon>
        <taxon>Magnoliopsida</taxon>
        <taxon>eudicotyledons</taxon>
        <taxon>Gunneridae</taxon>
        <taxon>Pentapetalae</taxon>
        <taxon>asterids</taxon>
        <taxon>lamiids</taxon>
        <taxon>Solanales</taxon>
        <taxon>Solanaceae</taxon>
        <taxon>Solanoideae</taxon>
        <taxon>Solaneae</taxon>
        <taxon>Solanum</taxon>
    </lineage>
</organism>
<dbReference type="PROSITE" id="PS50158">
    <property type="entry name" value="ZF_CCHC"/>
    <property type="match status" value="1"/>
</dbReference>
<evidence type="ECO:0000313" key="4">
    <source>
        <dbReference type="EnsemblPlants" id="PGSC0003DMT400087114"/>
    </source>
</evidence>
<name>M1DD70_SOLTU</name>
<sequence length="125" mass="13911">MDNDKSFHDGSDGHGRSRNRQNFSGQGFSNDPIHKDERVSTSRPQGISNESLWPSCARCGKSHEGRCLASREGCFSCGESGHVMKDCSKAKVTRREGKQIASSSGDVELQKKNRFYALQSREDQE</sequence>
<keyword evidence="1" id="KW-0862">Zinc</keyword>
<feature type="domain" description="CCHC-type" evidence="3">
    <location>
        <begin position="74"/>
        <end position="89"/>
    </location>
</feature>
<dbReference type="GO" id="GO:0003676">
    <property type="term" value="F:nucleic acid binding"/>
    <property type="evidence" value="ECO:0007669"/>
    <property type="project" value="InterPro"/>
</dbReference>
<keyword evidence="5" id="KW-1185">Reference proteome</keyword>
<dbReference type="HOGENOM" id="CLU_043741_3_0_1"/>
<evidence type="ECO:0000313" key="5">
    <source>
        <dbReference type="Proteomes" id="UP000011115"/>
    </source>
</evidence>
<evidence type="ECO:0000256" key="2">
    <source>
        <dbReference type="SAM" id="MobiDB-lite"/>
    </source>
</evidence>
<dbReference type="InParanoid" id="M1DD70"/>
<keyword evidence="1" id="KW-0863">Zinc-finger</keyword>
<protein>
    <submittedName>
        <fullName evidence="4">Zinc knuckle family protein</fullName>
    </submittedName>
</protein>
<accession>M1DD70</accession>
<dbReference type="SMART" id="SM00343">
    <property type="entry name" value="ZnF_C2HC"/>
    <property type="match status" value="1"/>
</dbReference>
<dbReference type="PaxDb" id="4113-PGSC0003DMT400087114"/>
<dbReference type="InterPro" id="IPR036875">
    <property type="entry name" value="Znf_CCHC_sf"/>
</dbReference>
<dbReference type="SUPFAM" id="SSF57756">
    <property type="entry name" value="Retrovirus zinc finger-like domains"/>
    <property type="match status" value="1"/>
</dbReference>
<keyword evidence="1" id="KW-0479">Metal-binding</keyword>
<dbReference type="AlphaFoldDB" id="M1DD70"/>